<reference evidence="2" key="1">
    <citation type="journal article" date="2019" name="Int. J. Syst. Evol. Microbiol.">
        <title>The Global Catalogue of Microorganisms (GCM) 10K type strain sequencing project: providing services to taxonomists for standard genome sequencing and annotation.</title>
        <authorList>
            <consortium name="The Broad Institute Genomics Platform"/>
            <consortium name="The Broad Institute Genome Sequencing Center for Infectious Disease"/>
            <person name="Wu L."/>
            <person name="Ma J."/>
        </authorList>
    </citation>
    <scope>NUCLEOTIDE SEQUENCE [LARGE SCALE GENOMIC DNA]</scope>
    <source>
        <strain evidence="2">JCM 4733</strain>
    </source>
</reference>
<organism evidence="1 2">
    <name type="scientific">Streptomyces canarius</name>
    <dbReference type="NCBI Taxonomy" id="285453"/>
    <lineage>
        <taxon>Bacteria</taxon>
        <taxon>Bacillati</taxon>
        <taxon>Actinomycetota</taxon>
        <taxon>Actinomycetes</taxon>
        <taxon>Kitasatosporales</taxon>
        <taxon>Streptomycetaceae</taxon>
        <taxon>Streptomyces</taxon>
    </lineage>
</organism>
<dbReference type="EMBL" id="BMVN01000007">
    <property type="protein sequence ID" value="GHA20432.1"/>
    <property type="molecule type" value="Genomic_DNA"/>
</dbReference>
<dbReference type="Proteomes" id="UP000653644">
    <property type="component" value="Unassembled WGS sequence"/>
</dbReference>
<sequence length="101" mass="11019">MRQLQKPLLRAATKAQSTPAFWYVIFLPLPRMMCVNMQPVGTFTVIPPTLYTKVRTGVEPMAPACALVGAARARDAAAASVVTTRLRYCTAKIGPLLMIAR</sequence>
<keyword evidence="2" id="KW-1185">Reference proteome</keyword>
<accession>A0ABQ3CNQ2</accession>
<evidence type="ECO:0000313" key="2">
    <source>
        <dbReference type="Proteomes" id="UP000653644"/>
    </source>
</evidence>
<proteinExistence type="predicted"/>
<protein>
    <recommendedName>
        <fullName evidence="3">Secreted protein</fullName>
    </recommendedName>
</protein>
<evidence type="ECO:0008006" key="3">
    <source>
        <dbReference type="Google" id="ProtNLM"/>
    </source>
</evidence>
<name>A0ABQ3CNQ2_9ACTN</name>
<comment type="caution">
    <text evidence="1">The sequence shown here is derived from an EMBL/GenBank/DDBJ whole genome shotgun (WGS) entry which is preliminary data.</text>
</comment>
<gene>
    <name evidence="1" type="ORF">GCM10010345_26770</name>
</gene>
<evidence type="ECO:0000313" key="1">
    <source>
        <dbReference type="EMBL" id="GHA20432.1"/>
    </source>
</evidence>